<comment type="caution">
    <text evidence="1">The sequence shown here is derived from an EMBL/GenBank/DDBJ whole genome shotgun (WGS) entry which is preliminary data.</text>
</comment>
<feature type="non-terminal residue" evidence="1">
    <location>
        <position position="1"/>
    </location>
</feature>
<protein>
    <submittedName>
        <fullName evidence="1">Uncharacterized protein</fullName>
    </submittedName>
</protein>
<accession>A0A813F0H3</accession>
<reference evidence="1" key="1">
    <citation type="submission" date="2021-02" db="EMBL/GenBank/DDBJ databases">
        <authorList>
            <person name="Dougan E. K."/>
            <person name="Rhodes N."/>
            <person name="Thang M."/>
            <person name="Chan C."/>
        </authorList>
    </citation>
    <scope>NUCLEOTIDE SEQUENCE</scope>
</reference>
<sequence length="374" mass="40146">MKQVGILLRSFTEVSRGFVAAKPDMNMSAASFSMAFDQVLRTPPSMSQTACYDLLLFHLLQQASFAIQVARRPHKCKAECLPASIPQRRRAQCPSLKLGFKLHDFSGQLRRLFCLTGDAHAAYVACATYVKGSPRTTSTNNNSNNKIIMPGLDQLVNSLFMLGKQLAATFRASIITRNPSCNQSVQASLLSQVASVTASLQAFVPCIIEALAFVPCIVEAYVNASSCQPGSGCFSSAILTASALPPAGQQLDLMAVSLRIPRGGRALRSPVRNLGHQCMFQMSSLPTVRGPNVFTPRCGKLAATSPQDSSLQQQQAHKFKGCSSSFEQLASVAQAASFHQVVVAVMAGRKALSNKVSSRHGCHVLLRASPGLRT</sequence>
<dbReference type="Proteomes" id="UP000654075">
    <property type="component" value="Unassembled WGS sequence"/>
</dbReference>
<evidence type="ECO:0000313" key="2">
    <source>
        <dbReference type="Proteomes" id="UP000654075"/>
    </source>
</evidence>
<organism evidence="1 2">
    <name type="scientific">Polarella glacialis</name>
    <name type="common">Dinoflagellate</name>
    <dbReference type="NCBI Taxonomy" id="89957"/>
    <lineage>
        <taxon>Eukaryota</taxon>
        <taxon>Sar</taxon>
        <taxon>Alveolata</taxon>
        <taxon>Dinophyceae</taxon>
        <taxon>Suessiales</taxon>
        <taxon>Suessiaceae</taxon>
        <taxon>Polarella</taxon>
    </lineage>
</organism>
<dbReference type="AlphaFoldDB" id="A0A813F0H3"/>
<keyword evidence="2" id="KW-1185">Reference proteome</keyword>
<evidence type="ECO:0000313" key="1">
    <source>
        <dbReference type="EMBL" id="CAE8607703.1"/>
    </source>
</evidence>
<proteinExistence type="predicted"/>
<gene>
    <name evidence="1" type="ORF">PGLA1383_LOCUS25614</name>
</gene>
<dbReference type="EMBL" id="CAJNNV010021998">
    <property type="protein sequence ID" value="CAE8607703.1"/>
    <property type="molecule type" value="Genomic_DNA"/>
</dbReference>
<name>A0A813F0H3_POLGL</name>